<dbReference type="InterPro" id="IPR052164">
    <property type="entry name" value="Anthracycline_SecMetBiosynth"/>
</dbReference>
<dbReference type="PANTHER" id="PTHR33993:SF2">
    <property type="entry name" value="VOC DOMAIN-CONTAINING PROTEIN"/>
    <property type="match status" value="1"/>
</dbReference>
<dbReference type="OrthoDB" id="9793039at2"/>
<reference evidence="2 3" key="1">
    <citation type="submission" date="2016-06" db="EMBL/GenBank/DDBJ databases">
        <authorList>
            <person name="Olsen C.W."/>
            <person name="Carey S."/>
            <person name="Hinshaw L."/>
            <person name="Karasin A.I."/>
        </authorList>
    </citation>
    <scope>NUCLEOTIDE SEQUENCE [LARGE SCALE GENOMIC DNA]</scope>
    <source>
        <strain evidence="2 3">LZ-22</strain>
    </source>
</reference>
<dbReference type="SUPFAM" id="SSF54593">
    <property type="entry name" value="Glyoxalase/Bleomycin resistance protein/Dihydroxybiphenyl dioxygenase"/>
    <property type="match status" value="1"/>
</dbReference>
<accession>A0A1G6H6Y4</accession>
<dbReference type="InterPro" id="IPR029068">
    <property type="entry name" value="Glyas_Bleomycin-R_OHBP_Dase"/>
</dbReference>
<name>A0A1G6H6Y4_9ACTN</name>
<dbReference type="Proteomes" id="UP000199086">
    <property type="component" value="Unassembled WGS sequence"/>
</dbReference>
<feature type="domain" description="VOC" evidence="1">
    <location>
        <begin position="5"/>
        <end position="128"/>
    </location>
</feature>
<evidence type="ECO:0000259" key="1">
    <source>
        <dbReference type="PROSITE" id="PS51819"/>
    </source>
</evidence>
<evidence type="ECO:0000313" key="3">
    <source>
        <dbReference type="Proteomes" id="UP000199086"/>
    </source>
</evidence>
<protein>
    <recommendedName>
        <fullName evidence="1">VOC domain-containing protein</fullName>
    </recommendedName>
</protein>
<dbReference type="STRING" id="1577474.GA0111570_10760"/>
<dbReference type="EMBL" id="FMYF01000007">
    <property type="protein sequence ID" value="SDB90017.1"/>
    <property type="molecule type" value="Genomic_DNA"/>
</dbReference>
<dbReference type="PANTHER" id="PTHR33993">
    <property type="entry name" value="GLYOXALASE-RELATED"/>
    <property type="match status" value="1"/>
</dbReference>
<gene>
    <name evidence="2" type="ORF">GA0111570_10760</name>
</gene>
<keyword evidence="3" id="KW-1185">Reference proteome</keyword>
<dbReference type="CDD" id="cd07247">
    <property type="entry name" value="SgaA_N_like"/>
    <property type="match status" value="1"/>
</dbReference>
<dbReference type="PROSITE" id="PS51819">
    <property type="entry name" value="VOC"/>
    <property type="match status" value="1"/>
</dbReference>
<dbReference type="Pfam" id="PF00903">
    <property type="entry name" value="Glyoxalase"/>
    <property type="match status" value="1"/>
</dbReference>
<dbReference type="RefSeq" id="WP_092611163.1">
    <property type="nucleotide sequence ID" value="NZ_FMYF01000007.1"/>
</dbReference>
<proteinExistence type="predicted"/>
<dbReference type="InterPro" id="IPR004360">
    <property type="entry name" value="Glyas_Fos-R_dOase_dom"/>
</dbReference>
<dbReference type="AlphaFoldDB" id="A0A1G6H6Y4"/>
<sequence length="133" mass="14302">MANPRPVHFEIQADDIERAKTFYTEVFGWRFDDYGDAVGSPYFGVVTGEEGEPGINGGLLPRTGGSPAIDQPVNAYVVTIACDDYDAVAERIYAHGGEGVSPKAAIMGMAWQGYFKDTEGNVFGLHQPDPNAA</sequence>
<dbReference type="InterPro" id="IPR037523">
    <property type="entry name" value="VOC_core"/>
</dbReference>
<organism evidence="2 3">
    <name type="scientific">Raineyella antarctica</name>
    <dbReference type="NCBI Taxonomy" id="1577474"/>
    <lineage>
        <taxon>Bacteria</taxon>
        <taxon>Bacillati</taxon>
        <taxon>Actinomycetota</taxon>
        <taxon>Actinomycetes</taxon>
        <taxon>Propionibacteriales</taxon>
        <taxon>Propionibacteriaceae</taxon>
        <taxon>Raineyella</taxon>
    </lineage>
</organism>
<dbReference type="Gene3D" id="3.10.180.10">
    <property type="entry name" value="2,3-Dihydroxybiphenyl 1,2-Dioxygenase, domain 1"/>
    <property type="match status" value="1"/>
</dbReference>
<evidence type="ECO:0000313" key="2">
    <source>
        <dbReference type="EMBL" id="SDB90017.1"/>
    </source>
</evidence>